<keyword evidence="1" id="KW-0175">Coiled coil</keyword>
<dbReference type="AlphaFoldDB" id="A0A5M8PFP2"/>
<evidence type="ECO:0000256" key="2">
    <source>
        <dbReference type="SAM" id="Phobius"/>
    </source>
</evidence>
<keyword evidence="2" id="KW-1133">Transmembrane helix</keyword>
<organism evidence="3 4">
    <name type="scientific">Lasallia pustulata</name>
    <dbReference type="NCBI Taxonomy" id="136370"/>
    <lineage>
        <taxon>Eukaryota</taxon>
        <taxon>Fungi</taxon>
        <taxon>Dikarya</taxon>
        <taxon>Ascomycota</taxon>
        <taxon>Pezizomycotina</taxon>
        <taxon>Lecanoromycetes</taxon>
        <taxon>OSLEUM clade</taxon>
        <taxon>Umbilicariomycetidae</taxon>
        <taxon>Umbilicariales</taxon>
        <taxon>Umbilicariaceae</taxon>
        <taxon>Lasallia</taxon>
    </lineage>
</organism>
<reference evidence="3 4" key="1">
    <citation type="submission" date="2019-09" db="EMBL/GenBank/DDBJ databases">
        <title>The hologenome of the rock-dwelling lichen Lasallia pustulata.</title>
        <authorList>
            <person name="Greshake Tzovaras B."/>
            <person name="Segers F."/>
            <person name="Bicker A."/>
            <person name="Dal Grande F."/>
            <person name="Otte J."/>
            <person name="Hankeln T."/>
            <person name="Schmitt I."/>
            <person name="Ebersberger I."/>
        </authorList>
    </citation>
    <scope>NUCLEOTIDE SEQUENCE [LARGE SCALE GENOMIC DNA]</scope>
    <source>
        <strain evidence="3">A1-1</strain>
    </source>
</reference>
<protein>
    <submittedName>
        <fullName evidence="3">Uncharacterized protein</fullName>
    </submittedName>
</protein>
<evidence type="ECO:0000313" key="3">
    <source>
        <dbReference type="EMBL" id="KAA6407923.1"/>
    </source>
</evidence>
<accession>A0A5M8PFP2</accession>
<dbReference type="Proteomes" id="UP000324767">
    <property type="component" value="Unassembled WGS sequence"/>
</dbReference>
<sequence length="190" mass="21383">MQLSKAATKAIADQIILEHQTKALTEANIQKGKRQTQSKKVYTGLGRVLVVEDVKKLQEAEEEERQTQLISQQTKKDLAEQRRVLREIKQLEAQVRKLKRLQDKEEKQAGKTAVVTAKAALEALKDIDPTALLLTTIHYNAELLKCLWRLKSEMYSRMVIFLIFVQGEGGGGGAALLIVRRCPVGYVRSS</sequence>
<proteinExistence type="predicted"/>
<evidence type="ECO:0000313" key="4">
    <source>
        <dbReference type="Proteomes" id="UP000324767"/>
    </source>
</evidence>
<feature type="transmembrane region" description="Helical" evidence="2">
    <location>
        <begin position="159"/>
        <end position="179"/>
    </location>
</feature>
<keyword evidence="2" id="KW-0812">Transmembrane</keyword>
<comment type="caution">
    <text evidence="3">The sequence shown here is derived from an EMBL/GenBank/DDBJ whole genome shotgun (WGS) entry which is preliminary data.</text>
</comment>
<gene>
    <name evidence="3" type="ORF">FRX48_08274</name>
</gene>
<evidence type="ECO:0000256" key="1">
    <source>
        <dbReference type="SAM" id="Coils"/>
    </source>
</evidence>
<feature type="coiled-coil region" evidence="1">
    <location>
        <begin position="57"/>
        <end position="108"/>
    </location>
</feature>
<name>A0A5M8PFP2_9LECA</name>
<dbReference type="EMBL" id="VXIT01000015">
    <property type="protein sequence ID" value="KAA6407923.1"/>
    <property type="molecule type" value="Genomic_DNA"/>
</dbReference>
<keyword evidence="2" id="KW-0472">Membrane</keyword>